<dbReference type="Pfam" id="PF00389">
    <property type="entry name" value="2-Hacid_dh"/>
    <property type="match status" value="1"/>
</dbReference>
<dbReference type="EMBL" id="JAFMOF010000001">
    <property type="protein sequence ID" value="MBO0652707.1"/>
    <property type="molecule type" value="Genomic_DNA"/>
</dbReference>
<evidence type="ECO:0000256" key="4">
    <source>
        <dbReference type="RuleBase" id="RU003719"/>
    </source>
</evidence>
<comment type="caution">
    <text evidence="7">The sequence shown here is derived from an EMBL/GenBank/DDBJ whole genome shotgun (WGS) entry which is preliminary data.</text>
</comment>
<dbReference type="PANTHER" id="PTHR10996">
    <property type="entry name" value="2-HYDROXYACID DEHYDROGENASE-RELATED"/>
    <property type="match status" value="1"/>
</dbReference>
<feature type="domain" description="D-isomer specific 2-hydroxyacid dehydrogenase catalytic" evidence="5">
    <location>
        <begin position="40"/>
        <end position="307"/>
    </location>
</feature>
<gene>
    <name evidence="7" type="ORF">J1792_07900</name>
</gene>
<keyword evidence="2 4" id="KW-0560">Oxidoreductase</keyword>
<dbReference type="SUPFAM" id="SSF51735">
    <property type="entry name" value="NAD(P)-binding Rossmann-fold domains"/>
    <property type="match status" value="1"/>
</dbReference>
<keyword evidence="8" id="KW-1185">Reference proteome</keyword>
<evidence type="ECO:0000256" key="2">
    <source>
        <dbReference type="ARBA" id="ARBA00023002"/>
    </source>
</evidence>
<dbReference type="GO" id="GO:0005829">
    <property type="term" value="C:cytosol"/>
    <property type="evidence" value="ECO:0007669"/>
    <property type="project" value="TreeGrafter"/>
</dbReference>
<reference evidence="7" key="1">
    <citation type="submission" date="2021-03" db="EMBL/GenBank/DDBJ databases">
        <title>Streptomyces strains.</title>
        <authorList>
            <person name="Lund M.B."/>
            <person name="Toerring T."/>
        </authorList>
    </citation>
    <scope>NUCLEOTIDE SEQUENCE</scope>
    <source>
        <strain evidence="7">JCM 4242</strain>
    </source>
</reference>
<dbReference type="SUPFAM" id="SSF52283">
    <property type="entry name" value="Formate/glycerate dehydrogenase catalytic domain-like"/>
    <property type="match status" value="1"/>
</dbReference>
<organism evidence="7 8">
    <name type="scientific">Streptomyces triculaminicus</name>
    <dbReference type="NCBI Taxonomy" id="2816232"/>
    <lineage>
        <taxon>Bacteria</taxon>
        <taxon>Bacillati</taxon>
        <taxon>Actinomycetota</taxon>
        <taxon>Actinomycetes</taxon>
        <taxon>Kitasatosporales</taxon>
        <taxon>Streptomycetaceae</taxon>
        <taxon>Streptomyces</taxon>
    </lineage>
</organism>
<comment type="similarity">
    <text evidence="1 4">Belongs to the D-isomer specific 2-hydroxyacid dehydrogenase family.</text>
</comment>
<sequence length="317" mass="33582">MVVTALDPETAAAVLPRDLRERLEELTEPGGSVAREGPARLARADLLITGWGSPVLTEEFLAAAPRLRAVFHAAGSVKGLVTPAVWERGIVVSSAAEANAGPVSDYAFALITLAAKRALATGAVYKAHGRDGWPGFRKRRGGDGLTIGVVGASRIGRKVMDRLRASDAGYRILLHDPYAVGSVDLETLCGKSAIITLHAPELPETRHLLNAERLALIPDGGTVVNTARGSLIDTGALTRECASGRLDAFLDVTEPEPLEQGHPLLALPNVMVTPHIAGAQGSEVRRLGAWVVEEIERWVRGLPLSGQVEGSELHRLA</sequence>
<dbReference type="InterPro" id="IPR036291">
    <property type="entry name" value="NAD(P)-bd_dom_sf"/>
</dbReference>
<evidence type="ECO:0000259" key="5">
    <source>
        <dbReference type="Pfam" id="PF00389"/>
    </source>
</evidence>
<proteinExistence type="inferred from homology"/>
<dbReference type="GO" id="GO:0030267">
    <property type="term" value="F:glyoxylate reductase (NADPH) activity"/>
    <property type="evidence" value="ECO:0007669"/>
    <property type="project" value="TreeGrafter"/>
</dbReference>
<accession>A0A939JPH7</accession>
<dbReference type="AlphaFoldDB" id="A0A939JPH7"/>
<evidence type="ECO:0000256" key="3">
    <source>
        <dbReference type="ARBA" id="ARBA00023027"/>
    </source>
</evidence>
<protein>
    <submittedName>
        <fullName evidence="7">Hydroxyacid dehydrogenase</fullName>
    </submittedName>
</protein>
<dbReference type="InterPro" id="IPR050223">
    <property type="entry name" value="D-isomer_2-hydroxyacid_DH"/>
</dbReference>
<dbReference type="Gene3D" id="3.40.50.720">
    <property type="entry name" value="NAD(P)-binding Rossmann-like Domain"/>
    <property type="match status" value="2"/>
</dbReference>
<feature type="domain" description="D-isomer specific 2-hydroxyacid dehydrogenase NAD-binding" evidence="6">
    <location>
        <begin position="133"/>
        <end position="277"/>
    </location>
</feature>
<dbReference type="InterPro" id="IPR006139">
    <property type="entry name" value="D-isomer_2_OHA_DH_cat_dom"/>
</dbReference>
<dbReference type="Pfam" id="PF02826">
    <property type="entry name" value="2-Hacid_dh_C"/>
    <property type="match status" value="1"/>
</dbReference>
<keyword evidence="3" id="KW-0520">NAD</keyword>
<evidence type="ECO:0000256" key="1">
    <source>
        <dbReference type="ARBA" id="ARBA00005854"/>
    </source>
</evidence>
<dbReference type="GO" id="GO:0051287">
    <property type="term" value="F:NAD binding"/>
    <property type="evidence" value="ECO:0007669"/>
    <property type="project" value="InterPro"/>
</dbReference>
<evidence type="ECO:0000313" key="8">
    <source>
        <dbReference type="Proteomes" id="UP000664781"/>
    </source>
</evidence>
<dbReference type="InterPro" id="IPR006140">
    <property type="entry name" value="D-isomer_DH_NAD-bd"/>
</dbReference>
<dbReference type="GO" id="GO:0016618">
    <property type="term" value="F:hydroxypyruvate reductase [NAD(P)H] activity"/>
    <property type="evidence" value="ECO:0007669"/>
    <property type="project" value="TreeGrafter"/>
</dbReference>
<evidence type="ECO:0000259" key="6">
    <source>
        <dbReference type="Pfam" id="PF02826"/>
    </source>
</evidence>
<dbReference type="PANTHER" id="PTHR10996:SF178">
    <property type="entry name" value="2-HYDROXYACID DEHYDROGENASE YGL185C-RELATED"/>
    <property type="match status" value="1"/>
</dbReference>
<dbReference type="Proteomes" id="UP000664781">
    <property type="component" value="Unassembled WGS sequence"/>
</dbReference>
<name>A0A939JPH7_9ACTN</name>
<dbReference type="CDD" id="cd12167">
    <property type="entry name" value="2-Hacid_dh_8"/>
    <property type="match status" value="1"/>
</dbReference>
<evidence type="ECO:0000313" key="7">
    <source>
        <dbReference type="EMBL" id="MBO0652707.1"/>
    </source>
</evidence>